<dbReference type="Proteomes" id="UP000886998">
    <property type="component" value="Unassembled WGS sequence"/>
</dbReference>
<comment type="caution">
    <text evidence="2">The sequence shown here is derived from an EMBL/GenBank/DDBJ whole genome shotgun (WGS) entry which is preliminary data.</text>
</comment>
<keyword evidence="1" id="KW-0812">Transmembrane</keyword>
<keyword evidence="1" id="KW-1133">Transmembrane helix</keyword>
<organism evidence="2 3">
    <name type="scientific">Trichonephila inaurata madagascariensis</name>
    <dbReference type="NCBI Taxonomy" id="2747483"/>
    <lineage>
        <taxon>Eukaryota</taxon>
        <taxon>Metazoa</taxon>
        <taxon>Ecdysozoa</taxon>
        <taxon>Arthropoda</taxon>
        <taxon>Chelicerata</taxon>
        <taxon>Arachnida</taxon>
        <taxon>Araneae</taxon>
        <taxon>Araneomorphae</taxon>
        <taxon>Entelegynae</taxon>
        <taxon>Araneoidea</taxon>
        <taxon>Nephilidae</taxon>
        <taxon>Trichonephila</taxon>
        <taxon>Trichonephila inaurata</taxon>
    </lineage>
</organism>
<feature type="transmembrane region" description="Helical" evidence="1">
    <location>
        <begin position="47"/>
        <end position="68"/>
    </location>
</feature>
<feature type="transmembrane region" description="Helical" evidence="1">
    <location>
        <begin position="127"/>
        <end position="147"/>
    </location>
</feature>
<reference evidence="2" key="1">
    <citation type="submission" date="2020-08" db="EMBL/GenBank/DDBJ databases">
        <title>Multicomponent nature underlies the extraordinary mechanical properties of spider dragline silk.</title>
        <authorList>
            <person name="Kono N."/>
            <person name="Nakamura H."/>
            <person name="Mori M."/>
            <person name="Yoshida Y."/>
            <person name="Ohtoshi R."/>
            <person name="Malay A.D."/>
            <person name="Moran D.A.P."/>
            <person name="Tomita M."/>
            <person name="Numata K."/>
            <person name="Arakawa K."/>
        </authorList>
    </citation>
    <scope>NUCLEOTIDE SEQUENCE</scope>
</reference>
<sequence length="382" mass="43560">MRTEATVITNESASILELRKQLGKLITVLELIGIPILEEKHEKGLKCFLLMVTKLCYPCFLHFSTIFQWRGTIRRGEEDYAAIIDMVVPLMVTIMWWMIYTRRLSLKTFLIHLANTMSTNLVSKTRYLAFAVNVSLCLIFVYPFLLIKVKLLQHSENTVSMVEGFRYVHEIIFPAVVSVMYTAICYLLLENLRIFEFRFRKELNFSSVVAITALKKKYMAVVKGVEMFEDLFSAPALFLVMKSFCTVSIVVMDMMYIPEWISKLSLEVFFYFAFIFVSLGILTVYAGNIPLEMSRIKAILLDIASEQSGPDGLFCGEKQIQCIIQRDVTFLTGWNIFNFDRGFLLKSLITVIAQAVLIFQLGVTVSKSGGSSDTSSKNSSTF</sequence>
<dbReference type="AlphaFoldDB" id="A0A8X6Y642"/>
<feature type="transmembrane region" description="Helical" evidence="1">
    <location>
        <begin position="167"/>
        <end position="189"/>
    </location>
</feature>
<name>A0A8X6Y642_9ARAC</name>
<feature type="transmembrane region" description="Helical" evidence="1">
    <location>
        <begin position="343"/>
        <end position="363"/>
    </location>
</feature>
<protein>
    <submittedName>
        <fullName evidence="2">Uncharacterized protein</fullName>
    </submittedName>
</protein>
<gene>
    <name evidence="2" type="primary">AVEN_65590_1</name>
    <name evidence="2" type="ORF">TNIN_376171</name>
</gene>
<evidence type="ECO:0000313" key="2">
    <source>
        <dbReference type="EMBL" id="GFY66775.1"/>
    </source>
</evidence>
<evidence type="ECO:0000313" key="3">
    <source>
        <dbReference type="Proteomes" id="UP000886998"/>
    </source>
</evidence>
<dbReference type="EMBL" id="BMAV01016237">
    <property type="protein sequence ID" value="GFY66775.1"/>
    <property type="molecule type" value="Genomic_DNA"/>
</dbReference>
<feature type="transmembrane region" description="Helical" evidence="1">
    <location>
        <begin position="80"/>
        <end position="100"/>
    </location>
</feature>
<dbReference type="OrthoDB" id="6427482at2759"/>
<feature type="transmembrane region" description="Helical" evidence="1">
    <location>
        <begin position="236"/>
        <end position="257"/>
    </location>
</feature>
<proteinExistence type="predicted"/>
<evidence type="ECO:0000256" key="1">
    <source>
        <dbReference type="SAM" id="Phobius"/>
    </source>
</evidence>
<keyword evidence="1" id="KW-0472">Membrane</keyword>
<keyword evidence="3" id="KW-1185">Reference proteome</keyword>
<feature type="transmembrane region" description="Helical" evidence="1">
    <location>
        <begin position="269"/>
        <end position="287"/>
    </location>
</feature>
<accession>A0A8X6Y642</accession>